<dbReference type="InterPro" id="IPR036388">
    <property type="entry name" value="WH-like_DNA-bd_sf"/>
</dbReference>
<dbReference type="PANTHER" id="PTHR18964:SF173">
    <property type="entry name" value="GLUCOKINASE"/>
    <property type="match status" value="1"/>
</dbReference>
<protein>
    <submittedName>
        <fullName evidence="2">Putative NBD/HSP70 family sugar kinase</fullName>
    </submittedName>
</protein>
<dbReference type="Gene3D" id="3.30.420.40">
    <property type="match status" value="2"/>
</dbReference>
<dbReference type="InterPro" id="IPR043129">
    <property type="entry name" value="ATPase_NBD"/>
</dbReference>
<dbReference type="SUPFAM" id="SSF46785">
    <property type="entry name" value="Winged helix' DNA-binding domain"/>
    <property type="match status" value="1"/>
</dbReference>
<dbReference type="RefSeq" id="WP_107844498.1">
    <property type="nucleotide sequence ID" value="NZ_QBKS01000001.1"/>
</dbReference>
<dbReference type="AlphaFoldDB" id="A0A2T6BJP0"/>
<name>A0A2T6BJP0_9RHOB</name>
<dbReference type="PANTHER" id="PTHR18964">
    <property type="entry name" value="ROK (REPRESSOR, ORF, KINASE) FAMILY"/>
    <property type="match status" value="1"/>
</dbReference>
<accession>A0A2T6BJP0</accession>
<dbReference type="Gene3D" id="1.10.10.10">
    <property type="entry name" value="Winged helix-like DNA-binding domain superfamily/Winged helix DNA-binding domain"/>
    <property type="match status" value="1"/>
</dbReference>
<reference evidence="2 3" key="1">
    <citation type="submission" date="2018-04" db="EMBL/GenBank/DDBJ databases">
        <title>Genomic Encyclopedia of Archaeal and Bacterial Type Strains, Phase II (KMG-II): from individual species to whole genera.</title>
        <authorList>
            <person name="Goeker M."/>
        </authorList>
    </citation>
    <scope>NUCLEOTIDE SEQUENCE [LARGE SCALE GENOMIC DNA]</scope>
    <source>
        <strain evidence="2 3">DSM 100977</strain>
    </source>
</reference>
<evidence type="ECO:0000313" key="3">
    <source>
        <dbReference type="Proteomes" id="UP000243978"/>
    </source>
</evidence>
<keyword evidence="2" id="KW-0418">Kinase</keyword>
<dbReference type="InterPro" id="IPR000600">
    <property type="entry name" value="ROK"/>
</dbReference>
<dbReference type="OrthoDB" id="9810372at2"/>
<keyword evidence="3" id="KW-1185">Reference proteome</keyword>
<dbReference type="GO" id="GO:0016301">
    <property type="term" value="F:kinase activity"/>
    <property type="evidence" value="ECO:0007669"/>
    <property type="project" value="UniProtKB-KW"/>
</dbReference>
<dbReference type="Pfam" id="PF00480">
    <property type="entry name" value="ROK"/>
    <property type="match status" value="1"/>
</dbReference>
<gene>
    <name evidence="2" type="ORF">C8N43_0938</name>
</gene>
<dbReference type="SUPFAM" id="SSF53067">
    <property type="entry name" value="Actin-like ATPase domain"/>
    <property type="match status" value="1"/>
</dbReference>
<sequence length="420" mass="44859">MPRRSNSAPLAPEGCGPALPLAGQAAPPLRQQVFERVRAAGQIPRVDVAKDLGVSPGSVTALTSELIAAGLIHEVETPHHGSARGRPPVALSVSPGARYVVGMKMGDFGHSAVVVDFAGGQLAEMDFQTDALKKDAATLVEEAASLFEAVVEKAGLTRAQISAVGVGLAGVVDHERGHVPWSPVLLERDMPIREQMSARMGLPVHIDNDTNVLTLAELWFGAGRHKSSFAVVTIEYGVGMGLVIDNQLYRGAMGLGLELGHTKVQLDGALCRCGARGCLEAYVADYALVREARVALDMNRDQSGKISSMLETLYDQAKAGNERARTIFRRAGRYLSVGLSNVVHLFDPDLIILSGERMRYDYLYAEEVVAEMAALTLDKGRPPPKIDINVWGGFVWARGGAALALSAVTDETFGDAWADI</sequence>
<dbReference type="Proteomes" id="UP000243978">
    <property type="component" value="Unassembled WGS sequence"/>
</dbReference>
<proteinExistence type="predicted"/>
<evidence type="ECO:0000256" key="1">
    <source>
        <dbReference type="SAM" id="MobiDB-lite"/>
    </source>
</evidence>
<dbReference type="EMBL" id="QBKS01000001">
    <property type="protein sequence ID" value="PTX56283.1"/>
    <property type="molecule type" value="Genomic_DNA"/>
</dbReference>
<comment type="caution">
    <text evidence="2">The sequence shown here is derived from an EMBL/GenBank/DDBJ whole genome shotgun (WGS) entry which is preliminary data.</text>
</comment>
<evidence type="ECO:0000313" key="2">
    <source>
        <dbReference type="EMBL" id="PTX56283.1"/>
    </source>
</evidence>
<keyword evidence="2" id="KW-0808">Transferase</keyword>
<organism evidence="2 3">
    <name type="scientific">Litoreibacter ponti</name>
    <dbReference type="NCBI Taxonomy" id="1510457"/>
    <lineage>
        <taxon>Bacteria</taxon>
        <taxon>Pseudomonadati</taxon>
        <taxon>Pseudomonadota</taxon>
        <taxon>Alphaproteobacteria</taxon>
        <taxon>Rhodobacterales</taxon>
        <taxon>Roseobacteraceae</taxon>
        <taxon>Litoreibacter</taxon>
    </lineage>
</organism>
<dbReference type="CDD" id="cd24073">
    <property type="entry name" value="ASKHA_ATPase_ROK_CYANR"/>
    <property type="match status" value="1"/>
</dbReference>
<feature type="region of interest" description="Disordered" evidence="1">
    <location>
        <begin position="1"/>
        <end position="22"/>
    </location>
</feature>
<dbReference type="InterPro" id="IPR036390">
    <property type="entry name" value="WH_DNA-bd_sf"/>
</dbReference>